<dbReference type="SUPFAM" id="SSF56349">
    <property type="entry name" value="DNA breaking-rejoining enzymes"/>
    <property type="match status" value="1"/>
</dbReference>
<protein>
    <submittedName>
        <fullName evidence="2">Uncharacterized protein</fullName>
    </submittedName>
</protein>
<sequence>MLTAAVGDSVIGENPCNGIKPNQVFQGLSRAPKWVPTEREVLALLDPVPRRYRAAIWLGAGQGCRIGEALGMEDGPAYVDAAHGELHIIQQLQYSPQFHGGHYLCEPKSGSSGTVVHWWPKQERRRGLVGAVLGAARDAR</sequence>
<comment type="caution">
    <text evidence="2">The sequence shown here is derived from an EMBL/GenBank/DDBJ whole genome shotgun (WGS) entry which is preliminary data.</text>
</comment>
<keyword evidence="3" id="KW-1185">Reference proteome</keyword>
<keyword evidence="1" id="KW-0233">DNA recombination</keyword>
<evidence type="ECO:0000313" key="3">
    <source>
        <dbReference type="Proteomes" id="UP001500655"/>
    </source>
</evidence>
<evidence type="ECO:0000313" key="2">
    <source>
        <dbReference type="EMBL" id="GAA1769452.1"/>
    </source>
</evidence>
<dbReference type="InterPro" id="IPR011010">
    <property type="entry name" value="DNA_brk_join_enz"/>
</dbReference>
<gene>
    <name evidence="2" type="ORF">GCM10009681_46030</name>
</gene>
<accession>A0ABN2KYE9</accession>
<evidence type="ECO:0000256" key="1">
    <source>
        <dbReference type="ARBA" id="ARBA00023172"/>
    </source>
</evidence>
<dbReference type="RefSeq" id="WP_344085762.1">
    <property type="nucleotide sequence ID" value="NZ_BAAALS010000027.1"/>
</dbReference>
<dbReference type="InterPro" id="IPR013762">
    <property type="entry name" value="Integrase-like_cat_sf"/>
</dbReference>
<dbReference type="EMBL" id="BAAALS010000027">
    <property type="protein sequence ID" value="GAA1769452.1"/>
    <property type="molecule type" value="Genomic_DNA"/>
</dbReference>
<organism evidence="2 3">
    <name type="scientific">Luedemannella helvata</name>
    <dbReference type="NCBI Taxonomy" id="349315"/>
    <lineage>
        <taxon>Bacteria</taxon>
        <taxon>Bacillati</taxon>
        <taxon>Actinomycetota</taxon>
        <taxon>Actinomycetes</taxon>
        <taxon>Micromonosporales</taxon>
        <taxon>Micromonosporaceae</taxon>
        <taxon>Luedemannella</taxon>
    </lineage>
</organism>
<proteinExistence type="predicted"/>
<dbReference type="Gene3D" id="1.10.443.10">
    <property type="entry name" value="Intergrase catalytic core"/>
    <property type="match status" value="1"/>
</dbReference>
<reference evidence="2 3" key="1">
    <citation type="journal article" date="2019" name="Int. J. Syst. Evol. Microbiol.">
        <title>The Global Catalogue of Microorganisms (GCM) 10K type strain sequencing project: providing services to taxonomists for standard genome sequencing and annotation.</title>
        <authorList>
            <consortium name="The Broad Institute Genomics Platform"/>
            <consortium name="The Broad Institute Genome Sequencing Center for Infectious Disease"/>
            <person name="Wu L."/>
            <person name="Ma J."/>
        </authorList>
    </citation>
    <scope>NUCLEOTIDE SEQUENCE [LARGE SCALE GENOMIC DNA]</scope>
    <source>
        <strain evidence="2 3">JCM 13249</strain>
    </source>
</reference>
<name>A0ABN2KYE9_9ACTN</name>
<dbReference type="Proteomes" id="UP001500655">
    <property type="component" value="Unassembled WGS sequence"/>
</dbReference>